<dbReference type="InterPro" id="IPR036812">
    <property type="entry name" value="NAD(P)_OxRdtase_dom_sf"/>
</dbReference>
<evidence type="ECO:0000313" key="3">
    <source>
        <dbReference type="EMBL" id="GGI69494.1"/>
    </source>
</evidence>
<dbReference type="PANTHER" id="PTHR43312">
    <property type="entry name" value="D-THREO-ALDOSE 1-DEHYDROGENASE"/>
    <property type="match status" value="1"/>
</dbReference>
<dbReference type="EMBL" id="AP026830">
    <property type="protein sequence ID" value="BDR91899.1"/>
    <property type="molecule type" value="Genomic_DNA"/>
</dbReference>
<dbReference type="OrthoDB" id="28487at2157"/>
<name>A0A830EBY2_9CREN</name>
<dbReference type="InterPro" id="IPR053135">
    <property type="entry name" value="AKR2_Oxidoreductase"/>
</dbReference>
<dbReference type="GeneID" id="76206539"/>
<evidence type="ECO:0000259" key="1">
    <source>
        <dbReference type="Pfam" id="PF00248"/>
    </source>
</evidence>
<keyword evidence="5" id="KW-1185">Reference proteome</keyword>
<proteinExistence type="predicted"/>
<reference evidence="5" key="3">
    <citation type="submission" date="2022-09" db="EMBL/GenBank/DDBJ databases">
        <title>Complete genome sequence of Vulcanisaeta souniana.</title>
        <authorList>
            <person name="Kato S."/>
            <person name="Itoh T."/>
            <person name="Ohkuma M."/>
        </authorList>
    </citation>
    <scope>NUCLEOTIDE SEQUENCE [LARGE SCALE GENOMIC DNA]</scope>
    <source>
        <strain evidence="5">JCM 11219</strain>
    </source>
</reference>
<gene>
    <name evidence="3" type="ORF">GCM10007112_03110</name>
    <name evidence="2" type="ORF">Vsou_09920</name>
</gene>
<dbReference type="Proteomes" id="UP000657075">
    <property type="component" value="Unassembled WGS sequence"/>
</dbReference>
<dbReference type="Proteomes" id="UP001060771">
    <property type="component" value="Chromosome"/>
</dbReference>
<dbReference type="RefSeq" id="WP_188602400.1">
    <property type="nucleotide sequence ID" value="NZ_AP026830.1"/>
</dbReference>
<dbReference type="EMBL" id="BMNM01000001">
    <property type="protein sequence ID" value="GGI69494.1"/>
    <property type="molecule type" value="Genomic_DNA"/>
</dbReference>
<reference evidence="2" key="4">
    <citation type="journal article" date="2023" name="Microbiol. Resour. Announc.">
        <title>Complete Genome Sequence of Vulcanisaeta souniana Strain IC-059, a Hyperthermophilic Archaeon Isolated from Hot Spring Water in Japan.</title>
        <authorList>
            <person name="Kato S."/>
            <person name="Itoh T."/>
            <person name="Wu L."/>
            <person name="Ma J."/>
            <person name="Ohkuma M."/>
        </authorList>
    </citation>
    <scope>NUCLEOTIDE SEQUENCE</scope>
    <source>
        <strain evidence="2">JCM 11219</strain>
    </source>
</reference>
<dbReference type="InterPro" id="IPR023210">
    <property type="entry name" value="NADP_OxRdtase_dom"/>
</dbReference>
<organism evidence="3 4">
    <name type="scientific">Vulcanisaeta souniana JCM 11219</name>
    <dbReference type="NCBI Taxonomy" id="1293586"/>
    <lineage>
        <taxon>Archaea</taxon>
        <taxon>Thermoproteota</taxon>
        <taxon>Thermoprotei</taxon>
        <taxon>Thermoproteales</taxon>
        <taxon>Thermoproteaceae</taxon>
        <taxon>Vulcanisaeta</taxon>
    </lineage>
</organism>
<dbReference type="CDD" id="cd19086">
    <property type="entry name" value="AKR_AKR11C1"/>
    <property type="match status" value="1"/>
</dbReference>
<sequence>MHHRALGRTGIRVSEISFGAWVIGTDMYGAHDRERDIALIRTALDLGINTFDTADMYGDGLSEKILGEALRGYDVNVFTKVGYEVGKLINGRHVQNFSVSYIINAVRESFNRLGRRITLLQLHNPPINVIRDKELHRALLRLVEEGYVEHLGVALGPETNVLNEGLAAIDEGYESIMFVFNVLEQEPGKSLMRRGVEESVGLITRVPHASNVLTSKQEINFGPSDHRNLRSRNWLVKALGFTNTRIKPIAQSLGMDLETLAIKYVLSYPVSTVMVTATNAEELMKYVGTADSDYLSDGVIKTLENLYEEFTKSISND</sequence>
<evidence type="ECO:0000313" key="4">
    <source>
        <dbReference type="Proteomes" id="UP000657075"/>
    </source>
</evidence>
<reference evidence="3" key="1">
    <citation type="journal article" date="2014" name="Int. J. Syst. Evol. Microbiol.">
        <title>Complete genome sequence of Corynebacterium casei LMG S-19264T (=DSM 44701T), isolated from a smear-ripened cheese.</title>
        <authorList>
            <consortium name="US DOE Joint Genome Institute (JGI-PGF)"/>
            <person name="Walter F."/>
            <person name="Albersmeier A."/>
            <person name="Kalinowski J."/>
            <person name="Ruckert C."/>
        </authorList>
    </citation>
    <scope>NUCLEOTIDE SEQUENCE</scope>
    <source>
        <strain evidence="3">JCM 11219</strain>
    </source>
</reference>
<accession>A0A830EBY2</accession>
<dbReference type="AlphaFoldDB" id="A0A830EBY2"/>
<dbReference type="PANTHER" id="PTHR43312:SF1">
    <property type="entry name" value="NADP-DEPENDENT OXIDOREDUCTASE DOMAIN-CONTAINING PROTEIN"/>
    <property type="match status" value="1"/>
</dbReference>
<evidence type="ECO:0000313" key="2">
    <source>
        <dbReference type="EMBL" id="BDR91899.1"/>
    </source>
</evidence>
<evidence type="ECO:0000313" key="5">
    <source>
        <dbReference type="Proteomes" id="UP001060771"/>
    </source>
</evidence>
<reference evidence="3" key="2">
    <citation type="submission" date="2020-09" db="EMBL/GenBank/DDBJ databases">
        <authorList>
            <person name="Sun Q."/>
            <person name="Ohkuma M."/>
        </authorList>
    </citation>
    <scope>NUCLEOTIDE SEQUENCE</scope>
    <source>
        <strain evidence="3">JCM 11219</strain>
    </source>
</reference>
<dbReference type="Gene3D" id="3.20.20.100">
    <property type="entry name" value="NADP-dependent oxidoreductase domain"/>
    <property type="match status" value="1"/>
</dbReference>
<dbReference type="SUPFAM" id="SSF51430">
    <property type="entry name" value="NAD(P)-linked oxidoreductase"/>
    <property type="match status" value="1"/>
</dbReference>
<protein>
    <submittedName>
        <fullName evidence="3">Aldo/keto reductase</fullName>
    </submittedName>
</protein>
<dbReference type="Pfam" id="PF00248">
    <property type="entry name" value="Aldo_ket_red"/>
    <property type="match status" value="1"/>
</dbReference>
<feature type="domain" description="NADP-dependent oxidoreductase" evidence="1">
    <location>
        <begin position="15"/>
        <end position="307"/>
    </location>
</feature>